<feature type="domain" description="Peptidase S8/S53" evidence="7">
    <location>
        <begin position="2"/>
        <end position="276"/>
    </location>
</feature>
<dbReference type="AlphaFoldDB" id="I4Z3C7"/>
<evidence type="ECO:0000256" key="1">
    <source>
        <dbReference type="ARBA" id="ARBA00011073"/>
    </source>
</evidence>
<dbReference type="PANTHER" id="PTHR43806:SF11">
    <property type="entry name" value="CEREVISIN-RELATED"/>
    <property type="match status" value="1"/>
</dbReference>
<dbReference type="Gene3D" id="3.40.50.200">
    <property type="entry name" value="Peptidase S8/S53 domain"/>
    <property type="match status" value="1"/>
</dbReference>
<dbReference type="GO" id="GO:0004252">
    <property type="term" value="F:serine-type endopeptidase activity"/>
    <property type="evidence" value="ECO:0007669"/>
    <property type="project" value="InterPro"/>
</dbReference>
<protein>
    <submittedName>
        <fullName evidence="8">Subtilisin-like serine protease</fullName>
    </submittedName>
</protein>
<dbReference type="SUPFAM" id="SSF52743">
    <property type="entry name" value="Subtilisin-like"/>
    <property type="match status" value="1"/>
</dbReference>
<evidence type="ECO:0000313" key="9">
    <source>
        <dbReference type="Proteomes" id="UP000003947"/>
    </source>
</evidence>
<evidence type="ECO:0000256" key="6">
    <source>
        <dbReference type="PROSITE-ProRule" id="PRU01240"/>
    </source>
</evidence>
<sequence>MGVAYDATIMSMRAIGVAKEGKYSTNLGLMYAARNGASVINGSYGPPPLPKKYIQRPDGTLLPNRNYVEFPSQLVVLPTLGSQYEAVKTAARNDVVMVFAAGNEYGDQPQGAAQPSGIALFPAIRPENHRQGIYSFLLDLKDPNDSRTYKFADMNDPDLDEVDMSDLSGTLIAVVATDRQGRIASYSNRCGIAALWCLAAPGGDLPIKGQTKEEALVQSTLPNSTYGGMAGTSMAAPVVSGGAAVLRGAFPYMTARQIIEVILTTAIPTDAPEIYGRGRFNLGRAVKRPYEFGAVGYAQRFDVDTKGRNST</sequence>
<dbReference type="EMBL" id="JH660636">
    <property type="protein sequence ID" value="EIM30719.1"/>
    <property type="molecule type" value="Genomic_DNA"/>
</dbReference>
<comment type="similarity">
    <text evidence="1 6">Belongs to the peptidase S8 family.</text>
</comment>
<evidence type="ECO:0000256" key="4">
    <source>
        <dbReference type="ARBA" id="ARBA00022801"/>
    </source>
</evidence>
<evidence type="ECO:0000256" key="3">
    <source>
        <dbReference type="ARBA" id="ARBA00022729"/>
    </source>
</evidence>
<dbReference type="STRING" id="864069.MicloDRAFT_00006220"/>
<dbReference type="eggNOG" id="COG1404">
    <property type="taxonomic scope" value="Bacteria"/>
</dbReference>
<gene>
    <name evidence="8" type="ORF">MicloDRAFT_00006220</name>
</gene>
<name>I4Z3C7_9HYPH</name>
<keyword evidence="2 8" id="KW-0645">Protease</keyword>
<dbReference type="Proteomes" id="UP000003947">
    <property type="component" value="Unassembled WGS sequence"/>
</dbReference>
<keyword evidence="4" id="KW-0378">Hydrolase</keyword>
<dbReference type="GO" id="GO:0006508">
    <property type="term" value="P:proteolysis"/>
    <property type="evidence" value="ECO:0007669"/>
    <property type="project" value="UniProtKB-KW"/>
</dbReference>
<comment type="caution">
    <text evidence="6">Lacks conserved residue(s) required for the propagation of feature annotation.</text>
</comment>
<dbReference type="CDD" id="cd04848">
    <property type="entry name" value="Peptidases_S8_Autotransporter_serine_protease_like"/>
    <property type="match status" value="1"/>
</dbReference>
<keyword evidence="9" id="KW-1185">Reference proteome</keyword>
<dbReference type="PANTHER" id="PTHR43806">
    <property type="entry name" value="PEPTIDASE S8"/>
    <property type="match status" value="1"/>
</dbReference>
<dbReference type="Pfam" id="PF00082">
    <property type="entry name" value="Peptidase_S8"/>
    <property type="match status" value="1"/>
</dbReference>
<evidence type="ECO:0000259" key="7">
    <source>
        <dbReference type="Pfam" id="PF00082"/>
    </source>
</evidence>
<proteinExistence type="inferred from homology"/>
<evidence type="ECO:0000313" key="8">
    <source>
        <dbReference type="EMBL" id="EIM30719.1"/>
    </source>
</evidence>
<keyword evidence="5" id="KW-0720">Serine protease</keyword>
<dbReference type="PROSITE" id="PS51892">
    <property type="entry name" value="SUBTILASE"/>
    <property type="match status" value="1"/>
</dbReference>
<organism evidence="8 9">
    <name type="scientific">Microvirga lotononidis</name>
    <dbReference type="NCBI Taxonomy" id="864069"/>
    <lineage>
        <taxon>Bacteria</taxon>
        <taxon>Pseudomonadati</taxon>
        <taxon>Pseudomonadota</taxon>
        <taxon>Alphaproteobacteria</taxon>
        <taxon>Hyphomicrobiales</taxon>
        <taxon>Methylobacteriaceae</taxon>
        <taxon>Microvirga</taxon>
    </lineage>
</organism>
<evidence type="ECO:0000256" key="2">
    <source>
        <dbReference type="ARBA" id="ARBA00022670"/>
    </source>
</evidence>
<dbReference type="PATRIC" id="fig|864069.3.peg.695"/>
<dbReference type="InterPro" id="IPR023828">
    <property type="entry name" value="Peptidase_S8_Ser-AS"/>
</dbReference>
<evidence type="ECO:0000256" key="5">
    <source>
        <dbReference type="ARBA" id="ARBA00022825"/>
    </source>
</evidence>
<dbReference type="InterPro" id="IPR034061">
    <property type="entry name" value="Peptidases_S8_Autotransporter"/>
</dbReference>
<dbReference type="InterPro" id="IPR050131">
    <property type="entry name" value="Peptidase_S8_subtilisin-like"/>
</dbReference>
<dbReference type="InterPro" id="IPR000209">
    <property type="entry name" value="Peptidase_S8/S53_dom"/>
</dbReference>
<reference evidence="8 9" key="1">
    <citation type="submission" date="2012-02" db="EMBL/GenBank/DDBJ databases">
        <title>Improved High-Quality Draft sequence of Microvirga sp. WSM3557.</title>
        <authorList>
            <consortium name="US DOE Joint Genome Institute"/>
            <person name="Lucas S."/>
            <person name="Han J."/>
            <person name="Lapidus A."/>
            <person name="Cheng J.-F."/>
            <person name="Goodwin L."/>
            <person name="Pitluck S."/>
            <person name="Peters L."/>
            <person name="Zhang X."/>
            <person name="Detter J.C."/>
            <person name="Han C."/>
            <person name="Tapia R."/>
            <person name="Land M."/>
            <person name="Hauser L."/>
            <person name="Kyrpides N."/>
            <person name="Ivanova N."/>
            <person name="Pagani I."/>
            <person name="Brau L."/>
            <person name="Yates R."/>
            <person name="O'Hara G."/>
            <person name="Rui T."/>
            <person name="Howieson J."/>
            <person name="Reeve W."/>
            <person name="Woyke T."/>
        </authorList>
    </citation>
    <scope>NUCLEOTIDE SEQUENCE [LARGE SCALE GENOMIC DNA]</scope>
    <source>
        <strain evidence="8 9">WSM3557</strain>
    </source>
</reference>
<keyword evidence="3" id="KW-0732">Signal</keyword>
<accession>I4Z3C7</accession>
<dbReference type="HOGENOM" id="CLU_893752_0_0_5"/>
<dbReference type="PROSITE" id="PS00138">
    <property type="entry name" value="SUBTILASE_SER"/>
    <property type="match status" value="1"/>
</dbReference>
<dbReference type="InterPro" id="IPR036852">
    <property type="entry name" value="Peptidase_S8/S53_dom_sf"/>
</dbReference>